<keyword evidence="2" id="KW-0288">FMN</keyword>
<dbReference type="Pfam" id="PF03358">
    <property type="entry name" value="FMN_red"/>
    <property type="match status" value="1"/>
</dbReference>
<dbReference type="EC" id="1.-.-.-" evidence="5"/>
<evidence type="ECO:0000256" key="2">
    <source>
        <dbReference type="ARBA" id="ARBA00022643"/>
    </source>
</evidence>
<accession>A0ABV6E1D6</accession>
<keyword evidence="3 5" id="KW-0560">Oxidoreductase</keyword>
<feature type="domain" description="NADPH-dependent FMN reductase-like" evidence="4">
    <location>
        <begin position="4"/>
        <end position="154"/>
    </location>
</feature>
<evidence type="ECO:0000256" key="1">
    <source>
        <dbReference type="ARBA" id="ARBA00022630"/>
    </source>
</evidence>
<dbReference type="PANTHER" id="PTHR43408">
    <property type="entry name" value="FMN REDUCTASE (NADPH)"/>
    <property type="match status" value="1"/>
</dbReference>
<protein>
    <submittedName>
        <fullName evidence="5">CE1759 family FMN reductase</fullName>
        <ecNumber evidence="5">1.-.-.-</ecNumber>
    </submittedName>
</protein>
<gene>
    <name evidence="5" type="ORF">ACFFJG_09280</name>
</gene>
<dbReference type="InterPro" id="IPR023932">
    <property type="entry name" value="CE1759_FMN_reduct"/>
</dbReference>
<dbReference type="RefSeq" id="WP_378518321.1">
    <property type="nucleotide sequence ID" value="NZ_CBCSDI010000060.1"/>
</dbReference>
<evidence type="ECO:0000313" key="6">
    <source>
        <dbReference type="Proteomes" id="UP001589698"/>
    </source>
</evidence>
<keyword evidence="1" id="KW-0285">Flavoprotein</keyword>
<sequence length="220" mass="22771">MSRRIVVVAAGLTVPSSTRLLADQLAEATSAQVSARGESVELEFVEVRELAAELASFMVTGGIPSPRLTALRESVASADGLIAVTPVFNGSYSGLFKMLVDALDKDSLTGTPVLIAATAGSARHSLVLDHALRPLFAYLRAVVVPTGVFAATEDFGSHGLADRITRAAAELAAAVLTQGAYAVGGFAPDLAARPRRTSGTQVEPEVTPFGELLRGHSGTD</sequence>
<dbReference type="InterPro" id="IPR029039">
    <property type="entry name" value="Flavoprotein-like_sf"/>
</dbReference>
<dbReference type="Gene3D" id="3.40.50.360">
    <property type="match status" value="1"/>
</dbReference>
<dbReference type="PANTHER" id="PTHR43408:SF2">
    <property type="entry name" value="FMN REDUCTASE (NADPH)"/>
    <property type="match status" value="1"/>
</dbReference>
<dbReference type="Proteomes" id="UP001589698">
    <property type="component" value="Unassembled WGS sequence"/>
</dbReference>
<dbReference type="GO" id="GO:0016491">
    <property type="term" value="F:oxidoreductase activity"/>
    <property type="evidence" value="ECO:0007669"/>
    <property type="project" value="UniProtKB-KW"/>
</dbReference>
<evidence type="ECO:0000256" key="3">
    <source>
        <dbReference type="ARBA" id="ARBA00023002"/>
    </source>
</evidence>
<dbReference type="EMBL" id="JBHLXH010000001">
    <property type="protein sequence ID" value="MFC0222674.1"/>
    <property type="molecule type" value="Genomic_DNA"/>
</dbReference>
<dbReference type="InterPro" id="IPR005025">
    <property type="entry name" value="FMN_Rdtase-like_dom"/>
</dbReference>
<dbReference type="InterPro" id="IPR051814">
    <property type="entry name" value="NAD(P)H-dep_FMN_reductase"/>
</dbReference>
<dbReference type="SUPFAM" id="SSF52218">
    <property type="entry name" value="Flavoproteins"/>
    <property type="match status" value="1"/>
</dbReference>
<evidence type="ECO:0000313" key="5">
    <source>
        <dbReference type="EMBL" id="MFC0222674.1"/>
    </source>
</evidence>
<evidence type="ECO:0000259" key="4">
    <source>
        <dbReference type="Pfam" id="PF03358"/>
    </source>
</evidence>
<comment type="caution">
    <text evidence="5">The sequence shown here is derived from an EMBL/GenBank/DDBJ whole genome shotgun (WGS) entry which is preliminary data.</text>
</comment>
<keyword evidence="6" id="KW-1185">Reference proteome</keyword>
<name>A0ABV6E1D6_9ACTN</name>
<proteinExistence type="predicted"/>
<reference evidence="5 6" key="1">
    <citation type="submission" date="2024-09" db="EMBL/GenBank/DDBJ databases">
        <authorList>
            <person name="Sun Q."/>
            <person name="Mori K."/>
        </authorList>
    </citation>
    <scope>NUCLEOTIDE SEQUENCE [LARGE SCALE GENOMIC DNA]</scope>
    <source>
        <strain evidence="5 6">CCM 8654</strain>
    </source>
</reference>
<dbReference type="NCBIfam" id="TIGR04037">
    <property type="entry name" value="LLM_duo_CE1759"/>
    <property type="match status" value="1"/>
</dbReference>
<organism evidence="5 6">
    <name type="scientific">Nocardioides zeicaulis</name>
    <dbReference type="NCBI Taxonomy" id="1776857"/>
    <lineage>
        <taxon>Bacteria</taxon>
        <taxon>Bacillati</taxon>
        <taxon>Actinomycetota</taxon>
        <taxon>Actinomycetes</taxon>
        <taxon>Propionibacteriales</taxon>
        <taxon>Nocardioidaceae</taxon>
        <taxon>Nocardioides</taxon>
    </lineage>
</organism>